<dbReference type="InterPro" id="IPR031100">
    <property type="entry name" value="LOG_fam"/>
</dbReference>
<keyword evidence="3" id="KW-0378">Hydrolase</keyword>
<keyword evidence="3" id="KW-0203">Cytokinin biosynthesis</keyword>
<dbReference type="PANTHER" id="PTHR31223:SF70">
    <property type="entry name" value="LOG FAMILY PROTEIN YJL055W"/>
    <property type="match status" value="1"/>
</dbReference>
<dbReference type="Proteomes" id="UP000197153">
    <property type="component" value="Chromosome 3"/>
</dbReference>
<dbReference type="NCBIfam" id="TIGR00730">
    <property type="entry name" value="Rossman fold protein, TIGR00730 family"/>
    <property type="match status" value="1"/>
</dbReference>
<gene>
    <name evidence="4" type="ORF">Y958_23900</name>
</gene>
<dbReference type="AlphaFoldDB" id="A0A248JZ55"/>
<comment type="similarity">
    <text evidence="2 3">Belongs to the LOG family.</text>
</comment>
<evidence type="ECO:0000256" key="3">
    <source>
        <dbReference type="RuleBase" id="RU363015"/>
    </source>
</evidence>
<dbReference type="PANTHER" id="PTHR31223">
    <property type="entry name" value="LOG FAMILY PROTEIN YJL055W"/>
    <property type="match status" value="1"/>
</dbReference>
<dbReference type="EMBL" id="CP022112">
    <property type="protein sequence ID" value="ASG23992.1"/>
    <property type="molecule type" value="Genomic_DNA"/>
</dbReference>
<sequence>MPHDMSVETPAAATRTLKNIAIFCGSNTGLGDAFKDAAAQLGATLARRGIGIVYGGTHKGLMGILANAALAEGGHVHGVITRRLFERDHLHPTLSLHEIVEGMRARKERMLTLADACIALPGGIGTTEEFMEAWTLNQLGDIDKPVGLLNVGGYFDAFMAFVDTMIAQRFLPPEHRAGIALAPDADGLIDQLQVFRKPTVAKWL</sequence>
<dbReference type="GO" id="GO:0009691">
    <property type="term" value="P:cytokinin biosynthetic process"/>
    <property type="evidence" value="ECO:0007669"/>
    <property type="project" value="UniProtKB-UniRule"/>
</dbReference>
<dbReference type="SUPFAM" id="SSF102405">
    <property type="entry name" value="MCP/YpsA-like"/>
    <property type="match status" value="1"/>
</dbReference>
<keyword evidence="5" id="KW-1185">Reference proteome</keyword>
<dbReference type="EC" id="3.2.2.n1" evidence="3"/>
<dbReference type="Pfam" id="PF03641">
    <property type="entry name" value="Lysine_decarbox"/>
    <property type="match status" value="1"/>
</dbReference>
<comment type="catalytic activity">
    <reaction evidence="1">
        <text>AMP + H2O = D-ribose 5-phosphate + adenine</text>
        <dbReference type="Rhea" id="RHEA:20129"/>
        <dbReference type="ChEBI" id="CHEBI:15377"/>
        <dbReference type="ChEBI" id="CHEBI:16708"/>
        <dbReference type="ChEBI" id="CHEBI:78346"/>
        <dbReference type="ChEBI" id="CHEBI:456215"/>
        <dbReference type="EC" id="3.2.2.4"/>
    </reaction>
</comment>
<protein>
    <recommendedName>
        <fullName evidence="3">Cytokinin riboside 5'-monophosphate phosphoribohydrolase</fullName>
        <ecNumber evidence="3">3.2.2.n1</ecNumber>
    </recommendedName>
</protein>
<evidence type="ECO:0000313" key="4">
    <source>
        <dbReference type="EMBL" id="ASG23992.1"/>
    </source>
</evidence>
<evidence type="ECO:0000256" key="1">
    <source>
        <dbReference type="ARBA" id="ARBA00000274"/>
    </source>
</evidence>
<dbReference type="InterPro" id="IPR005269">
    <property type="entry name" value="LOG"/>
</dbReference>
<name>A0A248JZ55_9PROT</name>
<reference evidence="4 5" key="1">
    <citation type="submission" date="2017-06" db="EMBL/GenBank/DDBJ databases">
        <title>Complete genome sequence of Nitrospirillum amazonense strain CBAmC, an endophytic nitrogen-fixing and plant growth-promoting bacterium, isolated from sugarcane.</title>
        <authorList>
            <person name="Schwab S."/>
            <person name="dos Santos Teixeira K.R."/>
            <person name="Simoes Araujo J.L."/>
            <person name="Soares Vidal M."/>
            <person name="Borges de Freitas H.R."/>
            <person name="Rivello Crivelaro A.L."/>
            <person name="Bueno de Camargo Nunes A."/>
            <person name="dos Santos C.M."/>
            <person name="Palmeira da Silva Rosa D."/>
            <person name="da Silva Padilha D."/>
            <person name="da Silva E."/>
            <person name="Araujo Terra L."/>
            <person name="Soares Mendes V."/>
            <person name="Farinelli L."/>
            <person name="Magalhaes Cruz L."/>
            <person name="Baldani J.I."/>
        </authorList>
    </citation>
    <scope>NUCLEOTIDE SEQUENCE [LARGE SCALE GENOMIC DNA]</scope>
    <source>
        <strain evidence="4 5">CBAmC</strain>
    </source>
</reference>
<dbReference type="KEGG" id="nao:Y958_23900"/>
<evidence type="ECO:0000256" key="2">
    <source>
        <dbReference type="ARBA" id="ARBA00006763"/>
    </source>
</evidence>
<dbReference type="GO" id="GO:0005829">
    <property type="term" value="C:cytosol"/>
    <property type="evidence" value="ECO:0007669"/>
    <property type="project" value="TreeGrafter"/>
</dbReference>
<evidence type="ECO:0000313" key="5">
    <source>
        <dbReference type="Proteomes" id="UP000197153"/>
    </source>
</evidence>
<accession>A0A248JZ55</accession>
<proteinExistence type="inferred from homology"/>
<organism evidence="4 5">
    <name type="scientific">Nitrospirillum viridazoti CBAmc</name>
    <dbReference type="NCBI Taxonomy" id="1441467"/>
    <lineage>
        <taxon>Bacteria</taxon>
        <taxon>Pseudomonadati</taxon>
        <taxon>Pseudomonadota</taxon>
        <taxon>Alphaproteobacteria</taxon>
        <taxon>Rhodospirillales</taxon>
        <taxon>Azospirillaceae</taxon>
        <taxon>Nitrospirillum</taxon>
        <taxon>Nitrospirillum viridazoti</taxon>
    </lineage>
</organism>
<dbReference type="Gene3D" id="3.40.50.450">
    <property type="match status" value="1"/>
</dbReference>
<dbReference type="GO" id="GO:0008714">
    <property type="term" value="F:AMP nucleosidase activity"/>
    <property type="evidence" value="ECO:0007669"/>
    <property type="project" value="UniProtKB-EC"/>
</dbReference>